<dbReference type="PANTHER" id="PTHR34933">
    <property type="entry name" value="FLAGELLAR L-RING PROTEIN"/>
    <property type="match status" value="1"/>
</dbReference>
<evidence type="ECO:0000256" key="7">
    <source>
        <dbReference type="HAMAP-Rule" id="MF_00415"/>
    </source>
</evidence>
<dbReference type="Proteomes" id="UP001259803">
    <property type="component" value="Unassembled WGS sequence"/>
</dbReference>
<keyword evidence="4 7" id="KW-0472">Membrane</keyword>
<evidence type="ECO:0000256" key="3">
    <source>
        <dbReference type="ARBA" id="ARBA00022729"/>
    </source>
</evidence>
<evidence type="ECO:0000256" key="5">
    <source>
        <dbReference type="ARBA" id="ARBA00023143"/>
    </source>
</evidence>
<accession>A0ABU2ZER3</accession>
<keyword evidence="10" id="KW-1185">Reference proteome</keyword>
<comment type="subcellular location">
    <subcellularLocation>
        <location evidence="7">Cell outer membrane</location>
    </subcellularLocation>
    <subcellularLocation>
        <location evidence="7">Bacterial flagellum basal body</location>
    </subcellularLocation>
</comment>
<dbReference type="RefSeq" id="WP_311339270.1">
    <property type="nucleotide sequence ID" value="NZ_JAVRHS010000001.1"/>
</dbReference>
<evidence type="ECO:0000256" key="2">
    <source>
        <dbReference type="ARBA" id="ARBA00006929"/>
    </source>
</evidence>
<gene>
    <name evidence="7" type="primary">flgH</name>
    <name evidence="9" type="ORF">RM533_00725</name>
</gene>
<name>A0ABU2ZER3_9SPHN</name>
<keyword evidence="9" id="KW-0966">Cell projection</keyword>
<reference evidence="9 10" key="1">
    <citation type="submission" date="2023-09" db="EMBL/GenBank/DDBJ databases">
        <authorList>
            <person name="Rey-Velasco X."/>
        </authorList>
    </citation>
    <scope>NUCLEOTIDE SEQUENCE [LARGE SCALE GENOMIC DNA]</scope>
    <source>
        <strain evidence="9 10">F390</strain>
    </source>
</reference>
<comment type="caution">
    <text evidence="9">The sequence shown here is derived from an EMBL/GenBank/DDBJ whole genome shotgun (WGS) entry which is preliminary data.</text>
</comment>
<keyword evidence="5 7" id="KW-0975">Bacterial flagellum</keyword>
<dbReference type="InterPro" id="IPR000527">
    <property type="entry name" value="Flag_Lring"/>
</dbReference>
<feature type="region of interest" description="Disordered" evidence="8">
    <location>
        <begin position="1"/>
        <end position="30"/>
    </location>
</feature>
<organism evidence="9 10">
    <name type="scientific">Croceicoccus esteveae</name>
    <dbReference type="NCBI Taxonomy" id="3075597"/>
    <lineage>
        <taxon>Bacteria</taxon>
        <taxon>Pseudomonadati</taxon>
        <taxon>Pseudomonadota</taxon>
        <taxon>Alphaproteobacteria</taxon>
        <taxon>Sphingomonadales</taxon>
        <taxon>Erythrobacteraceae</taxon>
        <taxon>Croceicoccus</taxon>
    </lineage>
</organism>
<sequence>MTVASCTATGPQPGFRPALPPPPPAYAPQDGAIFQPANGYAGLYSGLRARQVGDVLTVILVETIDTSKSATARTDRQGSVSISPPTSGPLDFLNPEALKAAAEGSFRGRGNAGQQSTLTGAIAVTIAEVRPNGTALVTGERQMVLSQGSEWVQFSGIIRLADIDFDNRILSTSVADAHIVYAGEGAIQQASRPGWLSRFFGLVSPF</sequence>
<evidence type="ECO:0000313" key="9">
    <source>
        <dbReference type="EMBL" id="MDT0574701.1"/>
    </source>
</evidence>
<keyword evidence="6 7" id="KW-0998">Cell outer membrane</keyword>
<dbReference type="HAMAP" id="MF_00415">
    <property type="entry name" value="FlgH"/>
    <property type="match status" value="1"/>
</dbReference>
<dbReference type="PRINTS" id="PR01008">
    <property type="entry name" value="FLGLRINGFLGH"/>
</dbReference>
<dbReference type="Pfam" id="PF02107">
    <property type="entry name" value="FlgH"/>
    <property type="match status" value="1"/>
</dbReference>
<evidence type="ECO:0000313" key="10">
    <source>
        <dbReference type="Proteomes" id="UP001259803"/>
    </source>
</evidence>
<dbReference type="PANTHER" id="PTHR34933:SF1">
    <property type="entry name" value="FLAGELLAR L-RING PROTEIN"/>
    <property type="match status" value="1"/>
</dbReference>
<comment type="subunit">
    <text evidence="7">The basal body constitutes a major portion of the flagellar organelle and consists of four rings (L,P,S, and M) mounted on a central rod.</text>
</comment>
<proteinExistence type="inferred from homology"/>
<comment type="function">
    <text evidence="1 7">Assembles around the rod to form the L-ring and probably protects the motor/basal body from shearing forces during rotation.</text>
</comment>
<keyword evidence="3" id="KW-0732">Signal</keyword>
<keyword evidence="9" id="KW-0969">Cilium</keyword>
<evidence type="ECO:0000256" key="1">
    <source>
        <dbReference type="ARBA" id="ARBA00002591"/>
    </source>
</evidence>
<keyword evidence="9" id="KW-0282">Flagellum</keyword>
<dbReference type="EMBL" id="JAVRHS010000001">
    <property type="protein sequence ID" value="MDT0574701.1"/>
    <property type="molecule type" value="Genomic_DNA"/>
</dbReference>
<comment type="similarity">
    <text evidence="2 7">Belongs to the FlgH family.</text>
</comment>
<evidence type="ECO:0000256" key="4">
    <source>
        <dbReference type="ARBA" id="ARBA00023136"/>
    </source>
</evidence>
<evidence type="ECO:0000256" key="6">
    <source>
        <dbReference type="ARBA" id="ARBA00023237"/>
    </source>
</evidence>
<evidence type="ECO:0000256" key="8">
    <source>
        <dbReference type="SAM" id="MobiDB-lite"/>
    </source>
</evidence>
<protein>
    <recommendedName>
        <fullName evidence="7">Flagellar L-ring protein</fullName>
    </recommendedName>
    <alternativeName>
        <fullName evidence="7">Basal body L-ring protein</fullName>
    </alternativeName>
</protein>
<feature type="compositionally biased region" description="Polar residues" evidence="8">
    <location>
        <begin position="1"/>
        <end position="10"/>
    </location>
</feature>